<gene>
    <name evidence="1" type="primary">45</name>
    <name evidence="1" type="ORF">SEA_BURTON_45</name>
</gene>
<dbReference type="Proteomes" id="UP000693687">
    <property type="component" value="Segment"/>
</dbReference>
<name>A0A8F3E6U7_9CAUD</name>
<proteinExistence type="predicted"/>
<evidence type="ECO:0000313" key="2">
    <source>
        <dbReference type="Proteomes" id="UP000693687"/>
    </source>
</evidence>
<evidence type="ECO:0000313" key="1">
    <source>
        <dbReference type="EMBL" id="QWY81060.1"/>
    </source>
</evidence>
<sequence>MNLPDLPDGHRWEIYAAKSCGFSYIVAKIKKGWRTKAEARSHPNIWGVEGATEQAVKQAYESFMFNPEEIQKRLDVLLDPRLDK</sequence>
<organism evidence="1 2">
    <name type="scientific">Mycobacterium phage Burton</name>
    <dbReference type="NCBI Taxonomy" id="2836019"/>
    <lineage>
        <taxon>Viruses</taxon>
        <taxon>Duplodnaviria</taxon>
        <taxon>Heunggongvirae</taxon>
        <taxon>Uroviricota</taxon>
        <taxon>Caudoviricetes</taxon>
        <taxon>Fromanvirus</taxon>
        <taxon>Fromanvirus museum</taxon>
    </lineage>
</organism>
<accession>A0A8F3E6U7</accession>
<reference evidence="1" key="1">
    <citation type="submission" date="2021-03" db="EMBL/GenBank/DDBJ databases">
        <authorList>
            <person name="Ayuk M.A."/>
            <person name="Robinson C.J."/>
            <person name="Anderson W.A."/>
            <person name="Gugssa A."/>
            <person name="Somiranjan G."/>
            <person name="Allen-Mcfarlane R.F."/>
            <person name="Moore M."/>
            <person name="Davis A."/>
            <person name="Oduguwa K."/>
            <person name="Anike A.C."/>
            <person name="Hodgson K."/>
            <person name="Anozie O.M."/>
            <person name="Anyia G."/>
            <person name="Belai M.H."/>
            <person name="Britford J.S."/>
            <person name="Brown T.M."/>
            <person name="Bushrod L.M."/>
            <person name="Cason K.M."/>
            <person name="Clark A.S."/>
            <person name="Clay C.B."/>
            <person name="Dykes K.M."/>
            <person name="Gary T.D."/>
            <person name="Graham K.R."/>
            <person name="Green I.M."/>
            <person name="Hill I.C."/>
            <person name="Jarmon D.A."/>
            <person name="Mason C.D."/>
            <person name="Mongo I."/>
            <person name="Sims A.M."/>
            <person name="Tailey I.L."/>
            <person name="Tate L."/>
            <person name="Toingar J.A."/>
            <person name="Townsend M."/>
            <person name="Young J.A."/>
            <person name="Le K.B."/>
            <person name="Garlena R.A."/>
            <person name="Russell D.A."/>
            <person name="Jacobs-Sera D."/>
            <person name="Hatfull G.F."/>
        </authorList>
    </citation>
    <scope>NUCLEOTIDE SEQUENCE</scope>
</reference>
<dbReference type="EMBL" id="MW712732">
    <property type="protein sequence ID" value="QWY81060.1"/>
    <property type="molecule type" value="Genomic_DNA"/>
</dbReference>
<protein>
    <submittedName>
        <fullName evidence="1">Uncharacterized protein</fullName>
    </submittedName>
</protein>